<dbReference type="Pfam" id="PF00092">
    <property type="entry name" value="VWA"/>
    <property type="match status" value="1"/>
</dbReference>
<name>A0AA96USG5_9CAEN</name>
<proteinExistence type="evidence at transcript level"/>
<dbReference type="EMBL" id="OR651419">
    <property type="protein sequence ID" value="WNX29082.1"/>
    <property type="molecule type" value="mRNA"/>
</dbReference>
<accession>A0AA96USG5</accession>
<dbReference type="SUPFAM" id="SSF53300">
    <property type="entry name" value="vWA-like"/>
    <property type="match status" value="1"/>
</dbReference>
<feature type="chain" id="PRO_5041687059" evidence="1">
    <location>
        <begin position="23"/>
        <end position="189"/>
    </location>
</feature>
<feature type="signal peptide" evidence="1">
    <location>
        <begin position="1"/>
        <end position="22"/>
    </location>
</feature>
<evidence type="ECO:0000313" key="3">
    <source>
        <dbReference type="EMBL" id="WNX29082.1"/>
    </source>
</evidence>
<dbReference type="AlphaFoldDB" id="A0AA96USG5"/>
<sequence>MVLLHLFLLFVILCSNATPSAAQLVWTCETEIDITFLVHEGDDLDNFVTGLKRYFGYKTDTISFTDNDYSKAVAKLQKQMSRKSSATVVFITSTYSSELELALQMEKAAWDEEILLFAVGMGDESATEWLRALVPDNTENFVFTGTKDALFDKQRQIAQQICEDGKAVIEEGEEPAEDGQIPLDVLENV</sequence>
<evidence type="ECO:0000259" key="2">
    <source>
        <dbReference type="Pfam" id="PF00092"/>
    </source>
</evidence>
<organism evidence="3">
    <name type="scientific">Colubraria reticulata</name>
    <dbReference type="NCBI Taxonomy" id="604273"/>
    <lineage>
        <taxon>Eukaryota</taxon>
        <taxon>Metazoa</taxon>
        <taxon>Spiralia</taxon>
        <taxon>Lophotrochozoa</taxon>
        <taxon>Mollusca</taxon>
        <taxon>Gastropoda</taxon>
        <taxon>Caenogastropoda</taxon>
        <taxon>Neogastropoda</taxon>
        <taxon>Buccinoidea</taxon>
        <taxon>Buccinidae</taxon>
        <taxon>Colubraria</taxon>
    </lineage>
</organism>
<protein>
    <submittedName>
        <fullName evidence="3">CREWS-C2</fullName>
    </submittedName>
</protein>
<reference evidence="3" key="1">
    <citation type="submission" date="2023-10" db="EMBL/GenBank/DDBJ databases">
        <title>A vampire's tale: a novel family of anti-platelet proteins from the marine snail Cumia reticulata.</title>
        <authorList>
            <person name="Modica M.V."/>
            <person name="Gerdol M."/>
            <person name="Fracarossi D."/>
            <person name="Cervelli M."/>
            <person name="Reinoso Sanchez J.F."/>
            <person name="Leone S."/>
            <person name="Tartaglia G."/>
            <person name="Milanetti E."/>
            <person name="Vassalli Q.A."/>
            <person name="Ruggeri Z.M."/>
            <person name="Oliverio M."/>
        </authorList>
    </citation>
    <scope>NUCLEOTIDE SEQUENCE</scope>
</reference>
<evidence type="ECO:0000256" key="1">
    <source>
        <dbReference type="SAM" id="SignalP"/>
    </source>
</evidence>
<dbReference type="Gene3D" id="3.40.50.410">
    <property type="entry name" value="von Willebrand factor, type A domain"/>
    <property type="match status" value="1"/>
</dbReference>
<dbReference type="InterPro" id="IPR002035">
    <property type="entry name" value="VWF_A"/>
</dbReference>
<dbReference type="InterPro" id="IPR036465">
    <property type="entry name" value="vWFA_dom_sf"/>
</dbReference>
<feature type="domain" description="VWFA" evidence="2">
    <location>
        <begin position="42"/>
        <end position="147"/>
    </location>
</feature>
<keyword evidence="1" id="KW-0732">Signal</keyword>